<evidence type="ECO:0000259" key="1">
    <source>
        <dbReference type="Pfam" id="PF11127"/>
    </source>
</evidence>
<evidence type="ECO:0000313" key="3">
    <source>
        <dbReference type="Proteomes" id="UP000466794"/>
    </source>
</evidence>
<feature type="domain" description="Inner membrane protein YgaP-like transmembrane" evidence="1">
    <location>
        <begin position="2"/>
        <end position="56"/>
    </location>
</feature>
<keyword evidence="3" id="KW-1185">Reference proteome</keyword>
<name>A0A7K1UUV1_9NOCA</name>
<dbReference type="Proteomes" id="UP000466794">
    <property type="component" value="Unassembled WGS sequence"/>
</dbReference>
<dbReference type="Gene3D" id="6.10.140.1340">
    <property type="match status" value="1"/>
</dbReference>
<comment type="caution">
    <text evidence="2">The sequence shown here is derived from an EMBL/GenBank/DDBJ whole genome shotgun (WGS) entry which is preliminary data.</text>
</comment>
<sequence>MNIDKAVLVLAGTLSLLSILLAVTISPWFLLLTAFVGANQLQAAVTGFCPAAAILRRLHVPAGPAFE</sequence>
<accession>A0A7K1UUV1</accession>
<proteinExistence type="predicted"/>
<protein>
    <submittedName>
        <fullName evidence="2">DUF2892 domain-containing protein</fullName>
    </submittedName>
</protein>
<dbReference type="EMBL" id="WRPP01000002">
    <property type="protein sequence ID" value="MVU78134.1"/>
    <property type="molecule type" value="Genomic_DNA"/>
</dbReference>
<dbReference type="AlphaFoldDB" id="A0A7K1UUV1"/>
<dbReference type="RefSeq" id="WP_157387689.1">
    <property type="nucleotide sequence ID" value="NZ_WRPP01000002.1"/>
</dbReference>
<reference evidence="2 3" key="1">
    <citation type="submission" date="2019-12" db="EMBL/GenBank/DDBJ databases">
        <title>Nocardia sp. nov. ET3-3 isolated from soil.</title>
        <authorList>
            <person name="Kanchanasin P."/>
            <person name="Tanasupawat S."/>
            <person name="Yuki M."/>
            <person name="Kudo T."/>
        </authorList>
    </citation>
    <scope>NUCLEOTIDE SEQUENCE [LARGE SCALE GENOMIC DNA]</scope>
    <source>
        <strain evidence="2 3">ET3-3</strain>
    </source>
</reference>
<evidence type="ECO:0000313" key="2">
    <source>
        <dbReference type="EMBL" id="MVU78134.1"/>
    </source>
</evidence>
<gene>
    <name evidence="2" type="ORF">GPX89_12870</name>
</gene>
<organism evidence="2 3">
    <name type="scientific">Nocardia terrae</name>
    <dbReference type="NCBI Taxonomy" id="2675851"/>
    <lineage>
        <taxon>Bacteria</taxon>
        <taxon>Bacillati</taxon>
        <taxon>Actinomycetota</taxon>
        <taxon>Actinomycetes</taxon>
        <taxon>Mycobacteriales</taxon>
        <taxon>Nocardiaceae</taxon>
        <taxon>Nocardia</taxon>
    </lineage>
</organism>
<dbReference type="Pfam" id="PF11127">
    <property type="entry name" value="YgaP-like_TM"/>
    <property type="match status" value="1"/>
</dbReference>
<dbReference type="InterPro" id="IPR021309">
    <property type="entry name" value="YgaP-like_TM"/>
</dbReference>